<proteinExistence type="predicted"/>
<evidence type="ECO:0000313" key="4">
    <source>
        <dbReference type="Proteomes" id="UP001168528"/>
    </source>
</evidence>
<comment type="caution">
    <text evidence="3">The sequence shown here is derived from an EMBL/GenBank/DDBJ whole genome shotgun (WGS) entry which is preliminary data.</text>
</comment>
<name>A0ABT8QYY6_9BACT</name>
<dbReference type="EMBL" id="JAUKPO010000001">
    <property type="protein sequence ID" value="MDO1445056.1"/>
    <property type="molecule type" value="Genomic_DNA"/>
</dbReference>
<feature type="compositionally biased region" description="Low complexity" evidence="1">
    <location>
        <begin position="155"/>
        <end position="172"/>
    </location>
</feature>
<dbReference type="InterPro" id="IPR009078">
    <property type="entry name" value="Ferritin-like_SF"/>
</dbReference>
<dbReference type="RefSeq" id="WP_302035853.1">
    <property type="nucleotide sequence ID" value="NZ_JAUKPO010000001.1"/>
</dbReference>
<feature type="domain" description="DUF2383" evidence="2">
    <location>
        <begin position="8"/>
        <end position="116"/>
    </location>
</feature>
<dbReference type="Proteomes" id="UP001168528">
    <property type="component" value="Unassembled WGS sequence"/>
</dbReference>
<dbReference type="NCBIfam" id="TIGR02284">
    <property type="entry name" value="PA2169 family four-helix-bundle protein"/>
    <property type="match status" value="1"/>
</dbReference>
<accession>A0ABT8QYY6</accession>
<evidence type="ECO:0000256" key="1">
    <source>
        <dbReference type="SAM" id="MobiDB-lite"/>
    </source>
</evidence>
<dbReference type="InterPro" id="IPR011971">
    <property type="entry name" value="CHP02284"/>
</dbReference>
<reference evidence="3" key="1">
    <citation type="submission" date="2023-07" db="EMBL/GenBank/DDBJ databases">
        <title>The genome sequence of Rhodocytophaga aerolata KACC 12507.</title>
        <authorList>
            <person name="Zhang X."/>
        </authorList>
    </citation>
    <scope>NUCLEOTIDE SEQUENCE</scope>
    <source>
        <strain evidence="3">KACC 12507</strain>
    </source>
</reference>
<gene>
    <name evidence="3" type="ORF">Q0590_02280</name>
</gene>
<dbReference type="Pfam" id="PF09537">
    <property type="entry name" value="DUF2383"/>
    <property type="match status" value="1"/>
</dbReference>
<dbReference type="InterPro" id="IPR019052">
    <property type="entry name" value="DUF2383"/>
</dbReference>
<organism evidence="3 4">
    <name type="scientific">Rhodocytophaga aerolata</name>
    <dbReference type="NCBI Taxonomy" id="455078"/>
    <lineage>
        <taxon>Bacteria</taxon>
        <taxon>Pseudomonadati</taxon>
        <taxon>Bacteroidota</taxon>
        <taxon>Cytophagia</taxon>
        <taxon>Cytophagales</taxon>
        <taxon>Rhodocytophagaceae</taxon>
        <taxon>Rhodocytophaga</taxon>
    </lineage>
</organism>
<protein>
    <submittedName>
        <fullName evidence="3">PA2169 family four-helix-bundle protein</fullName>
    </submittedName>
</protein>
<sequence length="184" mass="20748">MASTSENIVDTLQELTEFINDRREGYERAVRESKNSEFQAYYRRLSSQSADFANELNSHIRSYGGDPERDTTIKGKFYRQWMDVKAAFTGSDEKAIIDSNIYGEEWALKAYDDALNSGTLPPEIRQAIDKQKAASLKAYNELKNMKDLGDSYRYNTNNNSTDSDSNSFNNLNTPGFSATGDAAL</sequence>
<dbReference type="Gene3D" id="1.20.1260.10">
    <property type="match status" value="1"/>
</dbReference>
<keyword evidence="4" id="KW-1185">Reference proteome</keyword>
<feature type="region of interest" description="Disordered" evidence="1">
    <location>
        <begin position="151"/>
        <end position="172"/>
    </location>
</feature>
<evidence type="ECO:0000313" key="3">
    <source>
        <dbReference type="EMBL" id="MDO1445056.1"/>
    </source>
</evidence>
<dbReference type="InterPro" id="IPR012347">
    <property type="entry name" value="Ferritin-like"/>
</dbReference>
<evidence type="ECO:0000259" key="2">
    <source>
        <dbReference type="Pfam" id="PF09537"/>
    </source>
</evidence>
<dbReference type="SUPFAM" id="SSF47240">
    <property type="entry name" value="Ferritin-like"/>
    <property type="match status" value="1"/>
</dbReference>